<evidence type="ECO:0008006" key="3">
    <source>
        <dbReference type="Google" id="ProtNLM"/>
    </source>
</evidence>
<dbReference type="Proteomes" id="UP001151760">
    <property type="component" value="Unassembled WGS sequence"/>
</dbReference>
<evidence type="ECO:0000313" key="2">
    <source>
        <dbReference type="Proteomes" id="UP001151760"/>
    </source>
</evidence>
<sequence>MMTLADKAILSGADNRPPMLEKDMYDSWKSIMELYKMNRKHGRMIHESVENGPLIWPTIEENGVTRPKKYSKLSAMEAIQADCDVKATKIILQGLPPEVYALVSNHRIAKELWERIQLLMQGTSLIKQ</sequence>
<keyword evidence="2" id="KW-1185">Reference proteome</keyword>
<dbReference type="EMBL" id="BQNB010017629">
    <property type="protein sequence ID" value="GJT65418.1"/>
    <property type="molecule type" value="Genomic_DNA"/>
</dbReference>
<evidence type="ECO:0000313" key="1">
    <source>
        <dbReference type="EMBL" id="GJT65418.1"/>
    </source>
</evidence>
<comment type="caution">
    <text evidence="1">The sequence shown here is derived from an EMBL/GenBank/DDBJ whole genome shotgun (WGS) entry which is preliminary data.</text>
</comment>
<name>A0ABQ5FRB5_9ASTR</name>
<proteinExistence type="predicted"/>
<organism evidence="1 2">
    <name type="scientific">Tanacetum coccineum</name>
    <dbReference type="NCBI Taxonomy" id="301880"/>
    <lineage>
        <taxon>Eukaryota</taxon>
        <taxon>Viridiplantae</taxon>
        <taxon>Streptophyta</taxon>
        <taxon>Embryophyta</taxon>
        <taxon>Tracheophyta</taxon>
        <taxon>Spermatophyta</taxon>
        <taxon>Magnoliopsida</taxon>
        <taxon>eudicotyledons</taxon>
        <taxon>Gunneridae</taxon>
        <taxon>Pentapetalae</taxon>
        <taxon>asterids</taxon>
        <taxon>campanulids</taxon>
        <taxon>Asterales</taxon>
        <taxon>Asteraceae</taxon>
        <taxon>Asteroideae</taxon>
        <taxon>Anthemideae</taxon>
        <taxon>Anthemidinae</taxon>
        <taxon>Tanacetum</taxon>
    </lineage>
</organism>
<gene>
    <name evidence="1" type="ORF">Tco_1016898</name>
</gene>
<reference evidence="1" key="2">
    <citation type="submission" date="2022-01" db="EMBL/GenBank/DDBJ databases">
        <authorList>
            <person name="Yamashiro T."/>
            <person name="Shiraishi A."/>
            <person name="Satake H."/>
            <person name="Nakayama K."/>
        </authorList>
    </citation>
    <scope>NUCLEOTIDE SEQUENCE</scope>
</reference>
<protein>
    <recommendedName>
        <fullName evidence="3">Integrase, catalytic region, zinc finger, CCHC-type, peptidase aspartic, catalytic</fullName>
    </recommendedName>
</protein>
<reference evidence="1" key="1">
    <citation type="journal article" date="2022" name="Int. J. Mol. Sci.">
        <title>Draft Genome of Tanacetum Coccineum: Genomic Comparison of Closely Related Tanacetum-Family Plants.</title>
        <authorList>
            <person name="Yamashiro T."/>
            <person name="Shiraishi A."/>
            <person name="Nakayama K."/>
            <person name="Satake H."/>
        </authorList>
    </citation>
    <scope>NUCLEOTIDE SEQUENCE</scope>
</reference>
<accession>A0ABQ5FRB5</accession>